<evidence type="ECO:0000256" key="1">
    <source>
        <dbReference type="SAM" id="MobiDB-lite"/>
    </source>
</evidence>
<reference evidence="2" key="1">
    <citation type="submission" date="2013-11" db="EMBL/GenBank/DDBJ databases">
        <title>The Genome Sequence of Phytophthora parasitica CJ05E6.</title>
        <authorList>
            <consortium name="The Broad Institute Genomics Platform"/>
            <person name="Russ C."/>
            <person name="Tyler B."/>
            <person name="Panabieres F."/>
            <person name="Shan W."/>
            <person name="Tripathy S."/>
            <person name="Grunwald N."/>
            <person name="Machado M."/>
            <person name="Johnson C.S."/>
            <person name="Arredondo F."/>
            <person name="Hong C."/>
            <person name="Coffey M."/>
            <person name="Young S.K."/>
            <person name="Zeng Q."/>
            <person name="Gargeya S."/>
            <person name="Fitzgerald M."/>
            <person name="Abouelleil A."/>
            <person name="Alvarado L."/>
            <person name="Chapman S.B."/>
            <person name="Gainer-Dewar J."/>
            <person name="Goldberg J."/>
            <person name="Griggs A."/>
            <person name="Gujja S."/>
            <person name="Hansen M."/>
            <person name="Howarth C."/>
            <person name="Imamovic A."/>
            <person name="Ireland A."/>
            <person name="Larimer J."/>
            <person name="McCowan C."/>
            <person name="Murphy C."/>
            <person name="Pearson M."/>
            <person name="Poon T.W."/>
            <person name="Priest M."/>
            <person name="Roberts A."/>
            <person name="Saif S."/>
            <person name="Shea T."/>
            <person name="Sykes S."/>
            <person name="Wortman J."/>
            <person name="Nusbaum C."/>
            <person name="Birren B."/>
        </authorList>
    </citation>
    <scope>NUCLEOTIDE SEQUENCE [LARGE SCALE GENOMIC DNA]</scope>
    <source>
        <strain evidence="2">CJ05E6</strain>
    </source>
</reference>
<accession>W2I4Z2</accession>
<name>W2I4Z2_PHYNI</name>
<dbReference type="EMBL" id="KI675529">
    <property type="protein sequence ID" value="ETL29185.1"/>
    <property type="molecule type" value="Genomic_DNA"/>
</dbReference>
<feature type="non-terminal residue" evidence="2">
    <location>
        <position position="38"/>
    </location>
</feature>
<feature type="region of interest" description="Disordered" evidence="1">
    <location>
        <begin position="1"/>
        <end position="38"/>
    </location>
</feature>
<dbReference type="AlphaFoldDB" id="W2I4Z2"/>
<sequence length="38" mass="4087">MDEQRQDTAEAAGTSSTDDENQQHDTAEAASTSSTVDW</sequence>
<proteinExistence type="predicted"/>
<protein>
    <submittedName>
        <fullName evidence="2">Uncharacterized protein</fullName>
    </submittedName>
</protein>
<gene>
    <name evidence="2" type="ORF">L916_17576</name>
</gene>
<feature type="compositionally biased region" description="Polar residues" evidence="1">
    <location>
        <begin position="29"/>
        <end position="38"/>
    </location>
</feature>
<evidence type="ECO:0000313" key="2">
    <source>
        <dbReference type="EMBL" id="ETL29185.1"/>
    </source>
</evidence>
<organism evidence="2">
    <name type="scientific">Phytophthora nicotianae</name>
    <name type="common">Potato buckeye rot agent</name>
    <name type="synonym">Phytophthora parasitica</name>
    <dbReference type="NCBI Taxonomy" id="4792"/>
    <lineage>
        <taxon>Eukaryota</taxon>
        <taxon>Sar</taxon>
        <taxon>Stramenopiles</taxon>
        <taxon>Oomycota</taxon>
        <taxon>Peronosporomycetes</taxon>
        <taxon>Peronosporales</taxon>
        <taxon>Peronosporaceae</taxon>
        <taxon>Phytophthora</taxon>
    </lineage>
</organism>
<dbReference type="Proteomes" id="UP000053864">
    <property type="component" value="Unassembled WGS sequence"/>
</dbReference>